<evidence type="ECO:0000259" key="2">
    <source>
        <dbReference type="PROSITE" id="PS51704"/>
    </source>
</evidence>
<dbReference type="Proteomes" id="UP001153954">
    <property type="component" value="Unassembled WGS sequence"/>
</dbReference>
<dbReference type="AlphaFoldDB" id="A0AAU9USX8"/>
<name>A0AAU9USX8_EUPED</name>
<proteinExistence type="predicted"/>
<evidence type="ECO:0000256" key="1">
    <source>
        <dbReference type="SAM" id="Phobius"/>
    </source>
</evidence>
<dbReference type="SUPFAM" id="SSF51695">
    <property type="entry name" value="PLC-like phosphodiesterases"/>
    <property type="match status" value="1"/>
</dbReference>
<dbReference type="PANTHER" id="PTHR46320:SF1">
    <property type="entry name" value="GLYCEROPHOSPHODIESTER PHOSPHODIESTERASE 1"/>
    <property type="match status" value="1"/>
</dbReference>
<keyword evidence="1" id="KW-0472">Membrane</keyword>
<dbReference type="Gene3D" id="3.20.20.190">
    <property type="entry name" value="Phosphatidylinositol (PI) phosphodiesterase"/>
    <property type="match status" value="1"/>
</dbReference>
<dbReference type="PANTHER" id="PTHR46320">
    <property type="entry name" value="GLYCEROPHOSPHODIESTER PHOSPHODIESTERASE 1"/>
    <property type="match status" value="1"/>
</dbReference>
<feature type="domain" description="GP-PDE" evidence="2">
    <location>
        <begin position="100"/>
        <end position="282"/>
    </location>
</feature>
<dbReference type="InterPro" id="IPR017946">
    <property type="entry name" value="PLC-like_Pdiesterase_TIM-brl"/>
</dbReference>
<dbReference type="PROSITE" id="PS51704">
    <property type="entry name" value="GP_PDE"/>
    <property type="match status" value="1"/>
</dbReference>
<feature type="transmembrane region" description="Helical" evidence="1">
    <location>
        <begin position="49"/>
        <end position="68"/>
    </location>
</feature>
<reference evidence="3" key="1">
    <citation type="submission" date="2022-03" db="EMBL/GenBank/DDBJ databases">
        <authorList>
            <person name="Tunstrom K."/>
        </authorList>
    </citation>
    <scope>NUCLEOTIDE SEQUENCE</scope>
</reference>
<organism evidence="3 4">
    <name type="scientific">Euphydryas editha</name>
    <name type="common">Edith's checkerspot</name>
    <dbReference type="NCBI Taxonomy" id="104508"/>
    <lineage>
        <taxon>Eukaryota</taxon>
        <taxon>Metazoa</taxon>
        <taxon>Ecdysozoa</taxon>
        <taxon>Arthropoda</taxon>
        <taxon>Hexapoda</taxon>
        <taxon>Insecta</taxon>
        <taxon>Pterygota</taxon>
        <taxon>Neoptera</taxon>
        <taxon>Endopterygota</taxon>
        <taxon>Lepidoptera</taxon>
        <taxon>Glossata</taxon>
        <taxon>Ditrysia</taxon>
        <taxon>Papilionoidea</taxon>
        <taxon>Nymphalidae</taxon>
        <taxon>Nymphalinae</taxon>
        <taxon>Euphydryas</taxon>
    </lineage>
</organism>
<evidence type="ECO:0000313" key="4">
    <source>
        <dbReference type="Proteomes" id="UP001153954"/>
    </source>
</evidence>
<protein>
    <recommendedName>
        <fullName evidence="2">GP-PDE domain-containing protein</fullName>
    </recommendedName>
</protein>
<keyword evidence="4" id="KW-1185">Reference proteome</keyword>
<comment type="caution">
    <text evidence="3">The sequence shown here is derived from an EMBL/GenBank/DDBJ whole genome shotgun (WGS) entry which is preliminary data.</text>
</comment>
<dbReference type="Pfam" id="PF03009">
    <property type="entry name" value="GDPD"/>
    <property type="match status" value="1"/>
</dbReference>
<keyword evidence="1" id="KW-0812">Transmembrane</keyword>
<keyword evidence="1" id="KW-1133">Transmembrane helix</keyword>
<sequence>MATCVTRTAWRALDGTSKYLSIYQKTLPNALACRSAPNSIIIHTQKRSLFVLPFGLDVGLVGVAAYYLTTLKKPEQRNVESIFGPEPTSKDGASYPEKVVKCIAHRGAGFDAPENTLEAFKYCVERDCNFVELDVRTSKDGQLVLLHDQGLERLGETNITNVKSVDWDSIKDIDVGATHPNRHQFKEVHLCRLDDALDYLLSKNCRMIIDVKGEDKQVINGILNTFSCRPTLYKYAAVTTFNPLILYQIRKKDPQIVGAISYRPYCFSAQDYDAENGPSNPR</sequence>
<dbReference type="GO" id="GO:0006580">
    <property type="term" value="P:ethanolamine metabolic process"/>
    <property type="evidence" value="ECO:0007669"/>
    <property type="project" value="TreeGrafter"/>
</dbReference>
<dbReference type="EMBL" id="CAKOGL010000023">
    <property type="protein sequence ID" value="CAH2101118.1"/>
    <property type="molecule type" value="Genomic_DNA"/>
</dbReference>
<dbReference type="GO" id="GO:0070291">
    <property type="term" value="P:N-acylethanolamine metabolic process"/>
    <property type="evidence" value="ECO:0007669"/>
    <property type="project" value="TreeGrafter"/>
</dbReference>
<dbReference type="GO" id="GO:0006644">
    <property type="term" value="P:phospholipid metabolic process"/>
    <property type="evidence" value="ECO:0007669"/>
    <property type="project" value="TreeGrafter"/>
</dbReference>
<accession>A0AAU9USX8</accession>
<dbReference type="InterPro" id="IPR030395">
    <property type="entry name" value="GP_PDE_dom"/>
</dbReference>
<dbReference type="GO" id="GO:0005886">
    <property type="term" value="C:plasma membrane"/>
    <property type="evidence" value="ECO:0007669"/>
    <property type="project" value="TreeGrafter"/>
</dbReference>
<dbReference type="GO" id="GO:0008889">
    <property type="term" value="F:glycerophosphodiester phosphodiesterase activity"/>
    <property type="evidence" value="ECO:0007669"/>
    <property type="project" value="TreeGrafter"/>
</dbReference>
<dbReference type="PROSITE" id="PS50007">
    <property type="entry name" value="PIPLC_X_DOMAIN"/>
    <property type="match status" value="1"/>
</dbReference>
<evidence type="ECO:0000313" key="3">
    <source>
        <dbReference type="EMBL" id="CAH2101118.1"/>
    </source>
</evidence>
<gene>
    <name evidence="3" type="ORF">EEDITHA_LOCUS15908</name>
</gene>